<gene>
    <name evidence="6" type="ORF">DFP98_102200</name>
</gene>
<dbReference type="Gene3D" id="1.10.287.130">
    <property type="match status" value="1"/>
</dbReference>
<keyword evidence="7" id="KW-1185">Reference proteome</keyword>
<accession>A0A3D9KML2</accession>
<protein>
    <submittedName>
        <fullName evidence="6">Sensor kinase SpoOB-type protein</fullName>
    </submittedName>
</protein>
<dbReference type="Proteomes" id="UP000256977">
    <property type="component" value="Unassembled WGS sequence"/>
</dbReference>
<organism evidence="6 7">
    <name type="scientific">Cohnella phaseoli</name>
    <dbReference type="NCBI Taxonomy" id="456490"/>
    <lineage>
        <taxon>Bacteria</taxon>
        <taxon>Bacillati</taxon>
        <taxon>Bacillota</taxon>
        <taxon>Bacilli</taxon>
        <taxon>Bacillales</taxon>
        <taxon>Paenibacillaceae</taxon>
        <taxon>Cohnella</taxon>
    </lineage>
</organism>
<keyword evidence="3 6" id="KW-0418">Kinase</keyword>
<dbReference type="SUPFAM" id="SSF55890">
    <property type="entry name" value="Sporulation response regulatory protein Spo0B"/>
    <property type="match status" value="1"/>
</dbReference>
<evidence type="ECO:0000256" key="2">
    <source>
        <dbReference type="ARBA" id="ARBA00022679"/>
    </source>
</evidence>
<dbReference type="InterPro" id="IPR016120">
    <property type="entry name" value="Sig_transdc_His_kin_SpoOB"/>
</dbReference>
<keyword evidence="4" id="KW-1133">Transmembrane helix</keyword>
<keyword evidence="2" id="KW-0808">Transferase</keyword>
<evidence type="ECO:0000313" key="7">
    <source>
        <dbReference type="Proteomes" id="UP000256977"/>
    </source>
</evidence>
<dbReference type="InterPro" id="IPR039506">
    <property type="entry name" value="SPOB_a"/>
</dbReference>
<dbReference type="Pfam" id="PF14689">
    <property type="entry name" value="SPOB_a"/>
    <property type="match status" value="1"/>
</dbReference>
<dbReference type="EMBL" id="QRDZ01000002">
    <property type="protein sequence ID" value="RED87720.1"/>
    <property type="molecule type" value="Genomic_DNA"/>
</dbReference>
<reference evidence="6 7" key="1">
    <citation type="submission" date="2018-07" db="EMBL/GenBank/DDBJ databases">
        <title>Genomic Encyclopedia of Type Strains, Phase III (KMG-III): the genomes of soil and plant-associated and newly described type strains.</title>
        <authorList>
            <person name="Whitman W."/>
        </authorList>
    </citation>
    <scope>NUCLEOTIDE SEQUENCE [LARGE SCALE GENOMIC DNA]</scope>
    <source>
        <strain evidence="6 7">CECT 7287</strain>
    </source>
</reference>
<proteinExistence type="predicted"/>
<evidence type="ECO:0000256" key="4">
    <source>
        <dbReference type="SAM" id="Phobius"/>
    </source>
</evidence>
<keyword evidence="1" id="KW-0597">Phosphoprotein</keyword>
<feature type="transmembrane region" description="Helical" evidence="4">
    <location>
        <begin position="28"/>
        <end position="46"/>
    </location>
</feature>
<dbReference type="AlphaFoldDB" id="A0A3D9KML2"/>
<keyword evidence="4" id="KW-0472">Membrane</keyword>
<evidence type="ECO:0000259" key="5">
    <source>
        <dbReference type="Pfam" id="PF14689"/>
    </source>
</evidence>
<dbReference type="GO" id="GO:0000155">
    <property type="term" value="F:phosphorelay sensor kinase activity"/>
    <property type="evidence" value="ECO:0007669"/>
    <property type="project" value="InterPro"/>
</dbReference>
<feature type="domain" description="SpoOB alpha-helical" evidence="5">
    <location>
        <begin position="67"/>
        <end position="115"/>
    </location>
</feature>
<evidence type="ECO:0000256" key="1">
    <source>
        <dbReference type="ARBA" id="ARBA00022553"/>
    </source>
</evidence>
<evidence type="ECO:0000313" key="6">
    <source>
        <dbReference type="EMBL" id="RED87720.1"/>
    </source>
</evidence>
<sequence length="247" mass="27772">MSLREPMALASLCLPVAAVLIWPRSWWALIVFVVWTAAVFAGLAVWQRKAHREHCDKLLAHAQLSTIRTLSHHRHDWMNELQIIYGYLKLNKLDKAVDVVDRIRAKMEQDSRISQLGCPELSSYLLSFRTICDTMRLEVEIEDGLTLDKLPLEAEKLSQAMIGAINVIRFRASVTYAGENVLRIELARRDETLEAIMQYSGELAGADSIAEELELCLQGAGQLAQGLEPAENSPQARTMIIHFPLPA</sequence>
<comment type="caution">
    <text evidence="6">The sequence shown here is derived from an EMBL/GenBank/DDBJ whole genome shotgun (WGS) entry which is preliminary data.</text>
</comment>
<evidence type="ECO:0000256" key="3">
    <source>
        <dbReference type="ARBA" id="ARBA00022777"/>
    </source>
</evidence>
<name>A0A3D9KML2_9BACL</name>
<keyword evidence="4" id="KW-0812">Transmembrane</keyword>